<comment type="caution">
    <text evidence="1">The sequence shown here is derived from an EMBL/GenBank/DDBJ whole genome shotgun (WGS) entry which is preliminary data.</text>
</comment>
<dbReference type="Gene3D" id="3.90.930.1">
    <property type="match status" value="1"/>
</dbReference>
<evidence type="ECO:0000313" key="2">
    <source>
        <dbReference type="Proteomes" id="UP000681610"/>
    </source>
</evidence>
<evidence type="ECO:0008006" key="3">
    <source>
        <dbReference type="Google" id="ProtNLM"/>
    </source>
</evidence>
<sequence length="300" mass="34563">MKKFIFLITTIISWGGIAQTTLKPSYYVDTKSDAFKHGIVEIKEYVNYEQYQQLQLLMKKGNVGNISNEMMQQAYVSKRASLQKGKYIIDNDEHQFEFEVGNGGLLIGEGKYLNKKRNIASTYIFNNGRLAEIHLFTPEGRLRKKNVFKGNLIEGVVYNHEGNIAQKIEIHTNLKEGSDQVVTTYHKNGNVSKIEDHIKKTTKEYYQNGKPKMELIESKSAVKYDPEGNIIEKWYINDKGNCKEIYEKGVITLKNCESRGLQGIKISNYYYKNGQLEYYTITDGKTNKTQKYDSNNNPIN</sequence>
<dbReference type="EMBL" id="JAGDYP010000002">
    <property type="protein sequence ID" value="MBO1883342.1"/>
    <property type="molecule type" value="Genomic_DNA"/>
</dbReference>
<reference evidence="1 2" key="1">
    <citation type="submission" date="2021-03" db="EMBL/GenBank/DDBJ databases">
        <title>Isolation and description of Capnocytophaga bilenii sp. nov., a novel Capnocytophaga species, isolated from a gingivitis subject.</title>
        <authorList>
            <person name="Antezack A."/>
            <person name="Monnet-Corti V."/>
            <person name="La Scola B."/>
        </authorList>
    </citation>
    <scope>NUCLEOTIDE SEQUENCE [LARGE SCALE GENOMIC DNA]</scope>
    <source>
        <strain evidence="1 2">Marseille-Q4570</strain>
    </source>
</reference>
<evidence type="ECO:0000313" key="1">
    <source>
        <dbReference type="EMBL" id="MBO1883342.1"/>
    </source>
</evidence>
<protein>
    <recommendedName>
        <fullName evidence="3">MORN repeat protein</fullName>
    </recommendedName>
</protein>
<organism evidence="1 2">
    <name type="scientific">Capnocytophaga bilenii</name>
    <dbReference type="NCBI Taxonomy" id="2819369"/>
    <lineage>
        <taxon>Bacteria</taxon>
        <taxon>Pseudomonadati</taxon>
        <taxon>Bacteroidota</taxon>
        <taxon>Flavobacteriia</taxon>
        <taxon>Flavobacteriales</taxon>
        <taxon>Flavobacteriaceae</taxon>
        <taxon>Capnocytophaga</taxon>
    </lineage>
</organism>
<gene>
    <name evidence="1" type="ORF">J4N46_02625</name>
</gene>
<dbReference type="Proteomes" id="UP000681610">
    <property type="component" value="Unassembled WGS sequence"/>
</dbReference>
<name>A0ABS3PVK7_9FLAO</name>
<keyword evidence="2" id="KW-1185">Reference proteome</keyword>
<proteinExistence type="predicted"/>
<accession>A0ABS3PVK7</accession>
<dbReference type="RefSeq" id="WP_208058055.1">
    <property type="nucleotide sequence ID" value="NZ_JAGDYP010000002.1"/>
</dbReference>